<dbReference type="InterPro" id="IPR001138">
    <property type="entry name" value="Zn2Cys6_DnaBD"/>
</dbReference>
<dbReference type="SMART" id="SM00906">
    <property type="entry name" value="Fungal_trans"/>
    <property type="match status" value="1"/>
</dbReference>
<dbReference type="CDD" id="cd12148">
    <property type="entry name" value="fungal_TF_MHR"/>
    <property type="match status" value="1"/>
</dbReference>
<dbReference type="OrthoDB" id="3971593at2759"/>
<gene>
    <name evidence="7" type="ORF">B9Z65_2696</name>
</gene>
<dbReference type="Proteomes" id="UP000243723">
    <property type="component" value="Unassembled WGS sequence"/>
</dbReference>
<evidence type="ECO:0000259" key="6">
    <source>
        <dbReference type="PROSITE" id="PS50048"/>
    </source>
</evidence>
<dbReference type="PROSITE" id="PS50048">
    <property type="entry name" value="ZN2_CY6_FUNGAL_2"/>
    <property type="match status" value="1"/>
</dbReference>
<dbReference type="STRING" id="40998.A0A2P8A4A7"/>
<feature type="domain" description="Zn(2)-C6 fungal-type" evidence="6">
    <location>
        <begin position="35"/>
        <end position="64"/>
    </location>
</feature>
<keyword evidence="3" id="KW-0804">Transcription</keyword>
<dbReference type="PROSITE" id="PS00463">
    <property type="entry name" value="ZN2_CY6_FUNGAL_1"/>
    <property type="match status" value="1"/>
</dbReference>
<dbReference type="AlphaFoldDB" id="A0A2P8A4A7"/>
<dbReference type="SMART" id="SM00066">
    <property type="entry name" value="GAL4"/>
    <property type="match status" value="1"/>
</dbReference>
<evidence type="ECO:0000256" key="5">
    <source>
        <dbReference type="SAM" id="MobiDB-lite"/>
    </source>
</evidence>
<proteinExistence type="predicted"/>
<feature type="region of interest" description="Disordered" evidence="5">
    <location>
        <begin position="633"/>
        <end position="668"/>
    </location>
</feature>
<evidence type="ECO:0000313" key="8">
    <source>
        <dbReference type="Proteomes" id="UP000243723"/>
    </source>
</evidence>
<dbReference type="Gene3D" id="4.10.240.10">
    <property type="entry name" value="Zn(2)-C6 fungal-type DNA-binding domain"/>
    <property type="match status" value="1"/>
</dbReference>
<dbReference type="InterPro" id="IPR007219">
    <property type="entry name" value="XnlR_reg_dom"/>
</dbReference>
<keyword evidence="1" id="KW-0479">Metal-binding</keyword>
<keyword evidence="4" id="KW-0539">Nucleus</keyword>
<dbReference type="InterPro" id="IPR036864">
    <property type="entry name" value="Zn2-C6_fun-type_DNA-bd_sf"/>
</dbReference>
<reference evidence="7 8" key="1">
    <citation type="submission" date="2017-05" db="EMBL/GenBank/DDBJ databases">
        <title>Draft genome sequence of Elsinoe australis.</title>
        <authorList>
            <person name="Cheng Q."/>
        </authorList>
    </citation>
    <scope>NUCLEOTIDE SEQUENCE [LARGE SCALE GENOMIC DNA]</scope>
    <source>
        <strain evidence="7 8">NL1</strain>
    </source>
</reference>
<dbReference type="PANTHER" id="PTHR47424:SF5">
    <property type="entry name" value="ZN(II)2CYS6 TRANSCRIPTION FACTOR (EUROFUNG)"/>
    <property type="match status" value="1"/>
</dbReference>
<feature type="region of interest" description="Disordered" evidence="5">
    <location>
        <begin position="131"/>
        <end position="163"/>
    </location>
</feature>
<dbReference type="Pfam" id="PF00172">
    <property type="entry name" value="Zn_clus"/>
    <property type="match status" value="1"/>
</dbReference>
<dbReference type="GO" id="GO:0006351">
    <property type="term" value="P:DNA-templated transcription"/>
    <property type="evidence" value="ECO:0007669"/>
    <property type="project" value="InterPro"/>
</dbReference>
<dbReference type="GO" id="GO:0000435">
    <property type="term" value="P:positive regulation of transcription from RNA polymerase II promoter by galactose"/>
    <property type="evidence" value="ECO:0007669"/>
    <property type="project" value="TreeGrafter"/>
</dbReference>
<organism evidence="7 8">
    <name type="scientific">Elsinoe australis</name>
    <dbReference type="NCBI Taxonomy" id="40998"/>
    <lineage>
        <taxon>Eukaryota</taxon>
        <taxon>Fungi</taxon>
        <taxon>Dikarya</taxon>
        <taxon>Ascomycota</taxon>
        <taxon>Pezizomycotina</taxon>
        <taxon>Dothideomycetes</taxon>
        <taxon>Dothideomycetidae</taxon>
        <taxon>Myriangiales</taxon>
        <taxon>Elsinoaceae</taxon>
        <taxon>Elsinoe</taxon>
    </lineage>
</organism>
<evidence type="ECO:0000313" key="7">
    <source>
        <dbReference type="EMBL" id="PSK55307.1"/>
    </source>
</evidence>
<evidence type="ECO:0000256" key="1">
    <source>
        <dbReference type="ARBA" id="ARBA00022723"/>
    </source>
</evidence>
<feature type="region of interest" description="Disordered" evidence="5">
    <location>
        <begin position="178"/>
        <end position="202"/>
    </location>
</feature>
<dbReference type="GO" id="GO:0005634">
    <property type="term" value="C:nucleus"/>
    <property type="evidence" value="ECO:0007669"/>
    <property type="project" value="TreeGrafter"/>
</dbReference>
<dbReference type="GO" id="GO:0008270">
    <property type="term" value="F:zinc ion binding"/>
    <property type="evidence" value="ECO:0007669"/>
    <property type="project" value="InterPro"/>
</dbReference>
<dbReference type="Pfam" id="PF04082">
    <property type="entry name" value="Fungal_trans"/>
    <property type="match status" value="1"/>
</dbReference>
<dbReference type="SUPFAM" id="SSF57701">
    <property type="entry name" value="Zn2/Cys6 DNA-binding domain"/>
    <property type="match status" value="1"/>
</dbReference>
<comment type="caution">
    <text evidence="7">The sequence shown here is derived from an EMBL/GenBank/DDBJ whole genome shotgun (WGS) entry which is preliminary data.</text>
</comment>
<protein>
    <recommendedName>
        <fullName evidence="6">Zn(2)-C6 fungal-type domain-containing protein</fullName>
    </recommendedName>
</protein>
<dbReference type="GO" id="GO:0000981">
    <property type="term" value="F:DNA-binding transcription factor activity, RNA polymerase II-specific"/>
    <property type="evidence" value="ECO:0007669"/>
    <property type="project" value="InterPro"/>
</dbReference>
<dbReference type="GO" id="GO:0000978">
    <property type="term" value="F:RNA polymerase II cis-regulatory region sequence-specific DNA binding"/>
    <property type="evidence" value="ECO:0007669"/>
    <property type="project" value="TreeGrafter"/>
</dbReference>
<keyword evidence="2" id="KW-0805">Transcription regulation</keyword>
<sequence length="773" mass="84723">MDPAVGSPETNGNKRKSEDAGGQQRAKRNRYISIACNECKRRKIKCNGNQPCQRCGNLNLECVYAPNCCGTNFKDTEEWRQMNSHIAALQEQVDALFANVSSLRNEFAQTNPPLDPSLQSGSYMSGQVMNAASPAPMLSPSHNRTRSQTGPRPPTFRGPTSSAFSFDVARSSLHTMGIAPENQGQDEDQTENVTPAGSPHPPNLPIPQFQSTAKPQVKDPIWSVTREEALRLLGIYEEEMHEMYPVVSLAHLRSHTNTLYKFIDAFFRASMMRLDLPGADAIYDEDTNLLKVVLATALVVEGKGKNELGQRLFECVQPQIDALLLGDAGIKEVRLLALTAMYHFHCDNEGTSWRVIGLTARLCIELGLHRKETYENMNSEDRDSAILLFWSIYSLDRRWSFGTGLPFALQDSDIDSELPRPGDKSPYLTAMIDFNVLGSKVWAAIGTDHNSNAQSMTREDIGYLDYQIRQWHHNLPPQLQFDTTTLDKLNSPISTPGNLRLRIILYLRQNSMLIHIYRPVLYSATSIMKSASQAQEVVNVAKDTIRVLSRINSASAMYQTSQVLFNAFLTSALAVLFLAVSHAPAQFADQVREEFYLALELVRGFSKGSWVSKRLWKTIRVLKEVGPKLGLVTSSEAGGNTARPAQGKSRASRSSYPSVPNGSDVEDPSRSAALAMADLAAQGQQGGGGAGAPGRLDPFDVFPNTPAGWQGTSMPTASPDNMANDLTSLFEAAGALNGFSGGTNGFGTTPAAGVDIEGFGGEDELSRIMRDLF</sequence>
<evidence type="ECO:0000256" key="3">
    <source>
        <dbReference type="ARBA" id="ARBA00023163"/>
    </source>
</evidence>
<keyword evidence="8" id="KW-1185">Reference proteome</keyword>
<dbReference type="InterPro" id="IPR051127">
    <property type="entry name" value="Fungal_SecMet_Regulators"/>
</dbReference>
<dbReference type="PANTHER" id="PTHR47424">
    <property type="entry name" value="REGULATORY PROTEIN GAL4"/>
    <property type="match status" value="1"/>
</dbReference>
<evidence type="ECO:0000256" key="2">
    <source>
        <dbReference type="ARBA" id="ARBA00023015"/>
    </source>
</evidence>
<name>A0A2P8A4A7_9PEZI</name>
<feature type="compositionally biased region" description="Polar residues" evidence="5">
    <location>
        <begin position="652"/>
        <end position="661"/>
    </location>
</feature>
<dbReference type="CDD" id="cd00067">
    <property type="entry name" value="GAL4"/>
    <property type="match status" value="1"/>
</dbReference>
<dbReference type="EMBL" id="NHZQ01000067">
    <property type="protein sequence ID" value="PSK55307.1"/>
    <property type="molecule type" value="Genomic_DNA"/>
</dbReference>
<accession>A0A2P8A4A7</accession>
<feature type="region of interest" description="Disordered" evidence="5">
    <location>
        <begin position="1"/>
        <end position="26"/>
    </location>
</feature>
<evidence type="ECO:0000256" key="4">
    <source>
        <dbReference type="ARBA" id="ARBA00023242"/>
    </source>
</evidence>